<dbReference type="PANTHER" id="PTHR34448">
    <property type="entry name" value="AMINOPEPTIDASE"/>
    <property type="match status" value="1"/>
</dbReference>
<dbReference type="GO" id="GO:0004177">
    <property type="term" value="F:aminopeptidase activity"/>
    <property type="evidence" value="ECO:0007669"/>
    <property type="project" value="UniProtKB-KW"/>
</dbReference>
<comment type="cofactor">
    <cofactor evidence="1">
        <name>Co(2+)</name>
        <dbReference type="ChEBI" id="CHEBI:48828"/>
    </cofactor>
</comment>
<keyword evidence="8" id="KW-0378">Hydrolase</keyword>
<evidence type="ECO:0000256" key="6">
    <source>
        <dbReference type="ARBA" id="ARBA00022670"/>
    </source>
</evidence>
<organism evidence="10 11">
    <name type="scientific">Leucobacter iarius</name>
    <dbReference type="NCBI Taxonomy" id="333963"/>
    <lineage>
        <taxon>Bacteria</taxon>
        <taxon>Bacillati</taxon>
        <taxon>Actinomycetota</taxon>
        <taxon>Actinomycetes</taxon>
        <taxon>Micrococcales</taxon>
        <taxon>Microbacteriaceae</taxon>
        <taxon>Leucobacter</taxon>
    </lineage>
</organism>
<protein>
    <submittedName>
        <fullName evidence="10">Aminopeptidase</fullName>
    </submittedName>
</protein>
<gene>
    <name evidence="10" type="ORF">GCM10009768_04860</name>
</gene>
<keyword evidence="11" id="KW-1185">Reference proteome</keyword>
<comment type="similarity">
    <text evidence="4">Belongs to the peptidase M29 family.</text>
</comment>
<keyword evidence="6" id="KW-0645">Protease</keyword>
<comment type="cofactor">
    <cofactor evidence="2">
        <name>Mg(2+)</name>
        <dbReference type="ChEBI" id="CHEBI:18420"/>
    </cofactor>
</comment>
<evidence type="ECO:0000256" key="1">
    <source>
        <dbReference type="ARBA" id="ARBA00001941"/>
    </source>
</evidence>
<comment type="cofactor">
    <cofactor evidence="3">
        <name>Zn(2+)</name>
        <dbReference type="ChEBI" id="CHEBI:29105"/>
    </cofactor>
</comment>
<proteinExistence type="inferred from homology"/>
<evidence type="ECO:0000256" key="5">
    <source>
        <dbReference type="ARBA" id="ARBA00022438"/>
    </source>
</evidence>
<dbReference type="InterPro" id="IPR035097">
    <property type="entry name" value="M29_N-terminal"/>
</dbReference>
<dbReference type="RefSeq" id="WP_344028839.1">
    <property type="nucleotide sequence ID" value="NZ_BAAAOB010000001.1"/>
</dbReference>
<accession>A0ABN2L8F4</accession>
<evidence type="ECO:0000313" key="10">
    <source>
        <dbReference type="EMBL" id="GAA1778998.1"/>
    </source>
</evidence>
<evidence type="ECO:0000256" key="4">
    <source>
        <dbReference type="ARBA" id="ARBA00008236"/>
    </source>
</evidence>
<dbReference type="Pfam" id="PF02073">
    <property type="entry name" value="Peptidase_M29"/>
    <property type="match status" value="1"/>
</dbReference>
<dbReference type="Proteomes" id="UP001500851">
    <property type="component" value="Unassembled WGS sequence"/>
</dbReference>
<evidence type="ECO:0000256" key="9">
    <source>
        <dbReference type="ARBA" id="ARBA00023049"/>
    </source>
</evidence>
<keyword evidence="7" id="KW-0479">Metal-binding</keyword>
<comment type="caution">
    <text evidence="10">The sequence shown here is derived from an EMBL/GenBank/DDBJ whole genome shotgun (WGS) entry which is preliminary data.</text>
</comment>
<keyword evidence="9" id="KW-0482">Metalloprotease</keyword>
<evidence type="ECO:0000256" key="2">
    <source>
        <dbReference type="ARBA" id="ARBA00001946"/>
    </source>
</evidence>
<name>A0ABN2L8F4_9MICO</name>
<sequence length="367" mass="39380">MSRWTELAAHLARVNRVGAGTKVGIFATTPSVLDAVAAFVDEVYRLGGVPQVIMSEERYDQSALAHADAEVLRAPAPLELASMEWADVHVSFRGMEPPADEIDGARLSMQREGKGLVSTARWQGTRWTLVRIPSAEWAELIGTTAERLEAEFFAGTLADWDAHRARLERLCAHLDGASTVRIVDTDTDLRLDCRGRTWVPFAGEANLPDGEVATAPREDGVEGHIAFPGSFWFGGARITDLRLEFAGGAVVAATAAEGADFVERVLTAPGARRVGELGIGTNPNMRTMTGDLLLDEKILGTVHIALGRSYPQCGGRNESAIHWDIVKDLRASGRLEVDGVALIDGETYDPLLAEEGAASASPADGRS</sequence>
<evidence type="ECO:0000256" key="3">
    <source>
        <dbReference type="ARBA" id="ARBA00001947"/>
    </source>
</evidence>
<dbReference type="PANTHER" id="PTHR34448:SF1">
    <property type="entry name" value="BLL6088 PROTEIN"/>
    <property type="match status" value="1"/>
</dbReference>
<dbReference type="Gene3D" id="3.40.1830.10">
    <property type="entry name" value="Thermophilic metalloprotease (M29)"/>
    <property type="match status" value="1"/>
</dbReference>
<dbReference type="InterPro" id="IPR000787">
    <property type="entry name" value="Peptidase_M29"/>
</dbReference>
<evidence type="ECO:0000256" key="7">
    <source>
        <dbReference type="ARBA" id="ARBA00022723"/>
    </source>
</evidence>
<reference evidence="10 11" key="1">
    <citation type="journal article" date="2019" name="Int. J. Syst. Evol. Microbiol.">
        <title>The Global Catalogue of Microorganisms (GCM) 10K type strain sequencing project: providing services to taxonomists for standard genome sequencing and annotation.</title>
        <authorList>
            <consortium name="The Broad Institute Genomics Platform"/>
            <consortium name="The Broad Institute Genome Sequencing Center for Infectious Disease"/>
            <person name="Wu L."/>
            <person name="Ma J."/>
        </authorList>
    </citation>
    <scope>NUCLEOTIDE SEQUENCE [LARGE SCALE GENOMIC DNA]</scope>
    <source>
        <strain evidence="10 11">JCM 14736</strain>
    </source>
</reference>
<evidence type="ECO:0000256" key="8">
    <source>
        <dbReference type="ARBA" id="ARBA00022801"/>
    </source>
</evidence>
<keyword evidence="5 10" id="KW-0031">Aminopeptidase</keyword>
<evidence type="ECO:0000313" key="11">
    <source>
        <dbReference type="Proteomes" id="UP001500851"/>
    </source>
</evidence>
<dbReference type="SUPFAM" id="SSF144052">
    <property type="entry name" value="Thermophilic metalloprotease-like"/>
    <property type="match status" value="1"/>
</dbReference>
<dbReference type="EMBL" id="BAAAOB010000001">
    <property type="protein sequence ID" value="GAA1778998.1"/>
    <property type="molecule type" value="Genomic_DNA"/>
</dbReference>
<dbReference type="InterPro" id="IPR052170">
    <property type="entry name" value="M29_Exopeptidase"/>
</dbReference>